<sequence length="89" mass="10329">MTIVSYERYYNPELPWDYVSRLITGSKCSLKELELRTTRMKASSIVRCLQLSPDLKYIGITTDAELAVDEDRHLLPNLQTLRIFGADEY</sequence>
<name>A0A4Y7PLE6_9AGAM</name>
<keyword evidence="2" id="KW-1185">Reference proteome</keyword>
<dbReference type="EMBL" id="ML170283">
    <property type="protein sequence ID" value="TDL15270.1"/>
    <property type="molecule type" value="Genomic_DNA"/>
</dbReference>
<organism evidence="1 2">
    <name type="scientific">Rickenella mellea</name>
    <dbReference type="NCBI Taxonomy" id="50990"/>
    <lineage>
        <taxon>Eukaryota</taxon>
        <taxon>Fungi</taxon>
        <taxon>Dikarya</taxon>
        <taxon>Basidiomycota</taxon>
        <taxon>Agaricomycotina</taxon>
        <taxon>Agaricomycetes</taxon>
        <taxon>Hymenochaetales</taxon>
        <taxon>Rickenellaceae</taxon>
        <taxon>Rickenella</taxon>
    </lineage>
</organism>
<dbReference type="AlphaFoldDB" id="A0A4Y7PLE6"/>
<proteinExistence type="predicted"/>
<accession>A0A4Y7PLE6</accession>
<protein>
    <recommendedName>
        <fullName evidence="3">F-box domain-containing protein</fullName>
    </recommendedName>
</protein>
<evidence type="ECO:0000313" key="1">
    <source>
        <dbReference type="EMBL" id="TDL15270.1"/>
    </source>
</evidence>
<evidence type="ECO:0000313" key="2">
    <source>
        <dbReference type="Proteomes" id="UP000294933"/>
    </source>
</evidence>
<reference evidence="1 2" key="1">
    <citation type="submission" date="2018-06" db="EMBL/GenBank/DDBJ databases">
        <title>A transcriptomic atlas of mushroom development highlights an independent origin of complex multicellularity.</title>
        <authorList>
            <consortium name="DOE Joint Genome Institute"/>
            <person name="Krizsan K."/>
            <person name="Almasi E."/>
            <person name="Merenyi Z."/>
            <person name="Sahu N."/>
            <person name="Viragh M."/>
            <person name="Koszo T."/>
            <person name="Mondo S."/>
            <person name="Kiss B."/>
            <person name="Balint B."/>
            <person name="Kues U."/>
            <person name="Barry K."/>
            <person name="Hegedus J.C."/>
            <person name="Henrissat B."/>
            <person name="Johnson J."/>
            <person name="Lipzen A."/>
            <person name="Ohm R."/>
            <person name="Nagy I."/>
            <person name="Pangilinan J."/>
            <person name="Yan J."/>
            <person name="Xiong Y."/>
            <person name="Grigoriev I.V."/>
            <person name="Hibbett D.S."/>
            <person name="Nagy L.G."/>
        </authorList>
    </citation>
    <scope>NUCLEOTIDE SEQUENCE [LARGE SCALE GENOMIC DNA]</scope>
    <source>
        <strain evidence="1 2">SZMC22713</strain>
    </source>
</reference>
<dbReference type="Proteomes" id="UP000294933">
    <property type="component" value="Unassembled WGS sequence"/>
</dbReference>
<evidence type="ECO:0008006" key="3">
    <source>
        <dbReference type="Google" id="ProtNLM"/>
    </source>
</evidence>
<dbReference type="VEuPathDB" id="FungiDB:BD410DRAFT_796546"/>
<gene>
    <name evidence="1" type="ORF">BD410DRAFT_796546</name>
</gene>